<feature type="domain" description="LysM" evidence="2">
    <location>
        <begin position="65"/>
        <end position="109"/>
    </location>
</feature>
<feature type="domain" description="LysM" evidence="2">
    <location>
        <begin position="20"/>
        <end position="63"/>
    </location>
</feature>
<organism evidence="3 4">
    <name type="scientific">Desulfotruncus arcticus DSM 17038</name>
    <dbReference type="NCBI Taxonomy" id="1121424"/>
    <lineage>
        <taxon>Bacteria</taxon>
        <taxon>Bacillati</taxon>
        <taxon>Bacillota</taxon>
        <taxon>Clostridia</taxon>
        <taxon>Eubacteriales</taxon>
        <taxon>Desulfallaceae</taxon>
        <taxon>Desulfotruncus</taxon>
    </lineage>
</organism>
<dbReference type="Gene3D" id="3.10.350.10">
    <property type="entry name" value="LysM domain"/>
    <property type="match status" value="2"/>
</dbReference>
<reference evidence="4" key="1">
    <citation type="submission" date="2016-10" db="EMBL/GenBank/DDBJ databases">
        <authorList>
            <person name="Varghese N."/>
            <person name="Submissions S."/>
        </authorList>
    </citation>
    <scope>NUCLEOTIDE SEQUENCE [LARGE SCALE GENOMIC DNA]</scope>
    <source>
        <strain evidence="4">DSM 17038</strain>
    </source>
</reference>
<dbReference type="PANTHER" id="PTHR33734:SF22">
    <property type="entry name" value="MEMBRANE-BOUND LYTIC MUREIN TRANSGLYCOSYLASE D"/>
    <property type="match status" value="1"/>
</dbReference>
<feature type="chain" id="PRO_5011767416" evidence="1">
    <location>
        <begin position="20"/>
        <end position="258"/>
    </location>
</feature>
<dbReference type="InterPro" id="IPR018392">
    <property type="entry name" value="LysM"/>
</dbReference>
<dbReference type="SMART" id="SM00257">
    <property type="entry name" value="LysM"/>
    <property type="match status" value="2"/>
</dbReference>
<dbReference type="CDD" id="cd00118">
    <property type="entry name" value="LysM"/>
    <property type="match status" value="1"/>
</dbReference>
<sequence length="258" mass="28417">MVFLLLSSMLAVYPAAAVAQVHTVNKGDTVYLISQYYGIDQYALRYTNGLWSDYIEVGRKLNIPAKYSVQKGDTLSAIAAKFGTNYTKIKEINKLNNTNMIYPGQQLYIPVAGGSTVPTNLQLQNSGSIQVSRGGRVSMADFDALARIITAEADSESYQTQVAVGAVVLNRVDSPAFPNTIRGVIYQVDETGRYQFEPVLNGWINNPPSDTAKKAAIEALNGSDPSNGSLYFFESWVTNKYLKSRPVNKIMDSFTFTY</sequence>
<proteinExistence type="predicted"/>
<name>A0A1I2N0E6_9FIRM</name>
<dbReference type="Gene3D" id="1.10.10.2520">
    <property type="entry name" value="Cell wall hydrolase SleB, domain 1"/>
    <property type="match status" value="1"/>
</dbReference>
<evidence type="ECO:0000313" key="3">
    <source>
        <dbReference type="EMBL" id="SFF95167.1"/>
    </source>
</evidence>
<dbReference type="STRING" id="341036.SAMN05660649_00167"/>
<dbReference type="RefSeq" id="WP_238456257.1">
    <property type="nucleotide sequence ID" value="NZ_FOOX01000001.1"/>
</dbReference>
<dbReference type="AlphaFoldDB" id="A0A1I2N0E6"/>
<dbReference type="Pfam" id="PF01476">
    <property type="entry name" value="LysM"/>
    <property type="match status" value="2"/>
</dbReference>
<dbReference type="InterPro" id="IPR011105">
    <property type="entry name" value="Cell_wall_hydrolase_SleB"/>
</dbReference>
<dbReference type="SUPFAM" id="SSF54106">
    <property type="entry name" value="LysM domain"/>
    <property type="match status" value="2"/>
</dbReference>
<dbReference type="Proteomes" id="UP000199337">
    <property type="component" value="Unassembled WGS sequence"/>
</dbReference>
<dbReference type="EMBL" id="FOOX01000001">
    <property type="protein sequence ID" value="SFF95167.1"/>
    <property type="molecule type" value="Genomic_DNA"/>
</dbReference>
<dbReference type="PANTHER" id="PTHR33734">
    <property type="entry name" value="LYSM DOMAIN-CONTAINING GPI-ANCHORED PROTEIN 2"/>
    <property type="match status" value="1"/>
</dbReference>
<dbReference type="PROSITE" id="PS51782">
    <property type="entry name" value="LYSM"/>
    <property type="match status" value="2"/>
</dbReference>
<dbReference type="GO" id="GO:0016787">
    <property type="term" value="F:hydrolase activity"/>
    <property type="evidence" value="ECO:0007669"/>
    <property type="project" value="InterPro"/>
</dbReference>
<dbReference type="Pfam" id="PF07486">
    <property type="entry name" value="Hydrolase_2"/>
    <property type="match status" value="1"/>
</dbReference>
<evidence type="ECO:0000313" key="4">
    <source>
        <dbReference type="Proteomes" id="UP000199337"/>
    </source>
</evidence>
<gene>
    <name evidence="3" type="ORF">SAMN05660649_00167</name>
</gene>
<protein>
    <submittedName>
        <fullName evidence="3">LysM domain-containing protein</fullName>
    </submittedName>
</protein>
<dbReference type="InterPro" id="IPR042047">
    <property type="entry name" value="SleB_dom1"/>
</dbReference>
<keyword evidence="1" id="KW-0732">Signal</keyword>
<keyword evidence="4" id="KW-1185">Reference proteome</keyword>
<evidence type="ECO:0000256" key="1">
    <source>
        <dbReference type="SAM" id="SignalP"/>
    </source>
</evidence>
<evidence type="ECO:0000259" key="2">
    <source>
        <dbReference type="PROSITE" id="PS51782"/>
    </source>
</evidence>
<accession>A0A1I2N0E6</accession>
<dbReference type="InterPro" id="IPR036779">
    <property type="entry name" value="LysM_dom_sf"/>
</dbReference>
<feature type="signal peptide" evidence="1">
    <location>
        <begin position="1"/>
        <end position="19"/>
    </location>
</feature>